<keyword evidence="2" id="KW-0378">Hydrolase</keyword>
<protein>
    <submittedName>
        <fullName evidence="4">CheC, inhibitor of MCP methylation</fullName>
    </submittedName>
</protein>
<feature type="domain" description="CheC-like protein" evidence="3">
    <location>
        <begin position="15"/>
        <end position="50"/>
    </location>
</feature>
<dbReference type="PANTHER" id="PTHR43693">
    <property type="entry name" value="PROTEIN PHOSPHATASE CHEZ"/>
    <property type="match status" value="1"/>
</dbReference>
<dbReference type="InterPro" id="IPR028976">
    <property type="entry name" value="CheC-like_sf"/>
</dbReference>
<evidence type="ECO:0000259" key="3">
    <source>
        <dbReference type="Pfam" id="PF04509"/>
    </source>
</evidence>
<dbReference type="CDD" id="cd17909">
    <property type="entry name" value="CheC_ClassI"/>
    <property type="match status" value="1"/>
</dbReference>
<gene>
    <name evidence="4" type="ordered locus">Acear_1620</name>
</gene>
<feature type="domain" description="CheC-like protein" evidence="3">
    <location>
        <begin position="115"/>
        <end position="147"/>
    </location>
</feature>
<evidence type="ECO:0000313" key="4">
    <source>
        <dbReference type="EMBL" id="ADL13126.1"/>
    </source>
</evidence>
<dbReference type="KEGG" id="aar:Acear_1620"/>
<dbReference type="InterPro" id="IPR007597">
    <property type="entry name" value="CheC"/>
</dbReference>
<dbReference type="HOGENOM" id="CLU_087860_2_0_9"/>
<dbReference type="AlphaFoldDB" id="D9QRI5"/>
<accession>D9QRI5</accession>
<evidence type="ECO:0000313" key="5">
    <source>
        <dbReference type="Proteomes" id="UP000001661"/>
    </source>
</evidence>
<keyword evidence="5" id="KW-1185">Reference proteome</keyword>
<dbReference type="eggNOG" id="COG1776">
    <property type="taxonomic scope" value="Bacteria"/>
</dbReference>
<dbReference type="OrthoDB" id="9812187at2"/>
<proteinExistence type="predicted"/>
<dbReference type="GO" id="GO:0006935">
    <property type="term" value="P:chemotaxis"/>
    <property type="evidence" value="ECO:0007669"/>
    <property type="project" value="UniProtKB-KW"/>
</dbReference>
<dbReference type="Gene3D" id="3.40.1550.10">
    <property type="entry name" value="CheC-like"/>
    <property type="match status" value="1"/>
</dbReference>
<dbReference type="PANTHER" id="PTHR43693:SF1">
    <property type="entry name" value="PROTEIN PHOSPHATASE CHEZ"/>
    <property type="match status" value="1"/>
</dbReference>
<dbReference type="Pfam" id="PF04509">
    <property type="entry name" value="CheC"/>
    <property type="match status" value="2"/>
</dbReference>
<dbReference type="STRING" id="574087.Acear_1620"/>
<dbReference type="InterPro" id="IPR050992">
    <property type="entry name" value="CheZ_family_phosphatases"/>
</dbReference>
<evidence type="ECO:0000256" key="1">
    <source>
        <dbReference type="ARBA" id="ARBA00022500"/>
    </source>
</evidence>
<dbReference type="Proteomes" id="UP000001661">
    <property type="component" value="Chromosome"/>
</dbReference>
<evidence type="ECO:0000256" key="2">
    <source>
        <dbReference type="ARBA" id="ARBA00022801"/>
    </source>
</evidence>
<dbReference type="EMBL" id="CP002105">
    <property type="protein sequence ID" value="ADL13126.1"/>
    <property type="molecule type" value="Genomic_DNA"/>
</dbReference>
<reference evidence="4 5" key="1">
    <citation type="journal article" date="2010" name="Stand. Genomic Sci.">
        <title>Complete genome sequence of Acetohalobium arabaticum type strain (Z-7288).</title>
        <authorList>
            <person name="Sikorski J."/>
            <person name="Lapidus A."/>
            <person name="Chertkov O."/>
            <person name="Lucas S."/>
            <person name="Copeland A."/>
            <person name="Glavina Del Rio T."/>
            <person name="Nolan M."/>
            <person name="Tice H."/>
            <person name="Cheng J.F."/>
            <person name="Han C."/>
            <person name="Brambilla E."/>
            <person name="Pitluck S."/>
            <person name="Liolios K."/>
            <person name="Ivanova N."/>
            <person name="Mavromatis K."/>
            <person name="Mikhailova N."/>
            <person name="Pati A."/>
            <person name="Bruce D."/>
            <person name="Detter C."/>
            <person name="Tapia R."/>
            <person name="Goodwin L."/>
            <person name="Chen A."/>
            <person name="Palaniappan K."/>
            <person name="Land M."/>
            <person name="Hauser L."/>
            <person name="Chang Y.J."/>
            <person name="Jeffries C.D."/>
            <person name="Rohde M."/>
            <person name="Goker M."/>
            <person name="Spring S."/>
            <person name="Woyke T."/>
            <person name="Bristow J."/>
            <person name="Eisen J.A."/>
            <person name="Markowitz V."/>
            <person name="Hugenholtz P."/>
            <person name="Kyrpides N.C."/>
            <person name="Klenk H.P."/>
        </authorList>
    </citation>
    <scope>NUCLEOTIDE SEQUENCE [LARGE SCALE GENOMIC DNA]</scope>
    <source>
        <strain evidence="5">ATCC 49924 / DSM 5501 / Z-7288</strain>
    </source>
</reference>
<name>D9QRI5_ACEAZ</name>
<organism evidence="4 5">
    <name type="scientific">Acetohalobium arabaticum (strain ATCC 49924 / DSM 5501 / Z-7288)</name>
    <dbReference type="NCBI Taxonomy" id="574087"/>
    <lineage>
        <taxon>Bacteria</taxon>
        <taxon>Bacillati</taxon>
        <taxon>Bacillota</taxon>
        <taxon>Clostridia</taxon>
        <taxon>Halanaerobiales</taxon>
        <taxon>Halobacteroidaceae</taxon>
        <taxon>Acetohalobium</taxon>
    </lineage>
</organism>
<dbReference type="RefSeq" id="WP_013278571.1">
    <property type="nucleotide sequence ID" value="NC_014378.1"/>
</dbReference>
<keyword evidence="1" id="KW-0145">Chemotaxis</keyword>
<dbReference type="GO" id="GO:0016787">
    <property type="term" value="F:hydrolase activity"/>
    <property type="evidence" value="ECO:0007669"/>
    <property type="project" value="UniProtKB-KW"/>
</dbReference>
<dbReference type="SUPFAM" id="SSF103039">
    <property type="entry name" value="CheC-like"/>
    <property type="match status" value="1"/>
</dbReference>
<sequence length="212" mass="22987">MEDGVQTDLTELSDIQLDALKEIANIGAGNAATAFSQMLDRRIDMSVPKVDIMPLNEIPEILGGPESLIAGILVEVMGEIPGKILFALDEASAKRMTALLVDRRLNNVEEQTEEIQESTLKEMGNILTNSYLNALSRMTNLSSVPSVPGLAQDMAGAILEVAFLQVGYIGDYALVVETEFWDGKDKISGNFFFIPTPESLNKILSKLGVGQI</sequence>